<sequence>MLVALGALGAALAAAVPARAETLRIACSALGQERTLCEQGAQAWAEETGHTVDLVAIPNSATERLGLYQQLLAAGAGDIDVLQIDVVWPGLLADHLVDLGPAMGEDAREHLPVLIENNTVDGRMVAMPWFIDAGLLYYRTDLLETHGVAVPETWAALTEAAEAIQAAERAAGAEDLWGYVWQGRAYEGLTCNALEWVASHGGGTVVAPNGTISIDTPEAAAALDRAAGWVGTISPPGVLNHAEEEARGLFQSGRAVFMRNWPYAWSLAQGEDSPVAGKVGVAPLPAGPEGQSAATLGGAHLAVSRYSENPDAAIELVRHLTGAAEQTRRAIEGSFNPSRPDLYSDPAILEATPFIADMAEVIDGLVARPSTVTADRYNQVSTAFFNGVHGVLSGQAEPSAAVSDMADRIRRIKRGGW</sequence>
<keyword evidence="7" id="KW-1185">Reference proteome</keyword>
<accession>A0A7X1ZD98</accession>
<evidence type="ECO:0000256" key="4">
    <source>
        <dbReference type="ARBA" id="ARBA00022729"/>
    </source>
</evidence>
<comment type="caution">
    <text evidence="6">The sequence shown here is derived from an EMBL/GenBank/DDBJ whole genome shotgun (WGS) entry which is preliminary data.</text>
</comment>
<keyword evidence="4 5" id="KW-0732">Signal</keyword>
<dbReference type="CDD" id="cd14750">
    <property type="entry name" value="PBP2_TMBP"/>
    <property type="match status" value="1"/>
</dbReference>
<dbReference type="GO" id="GO:0042597">
    <property type="term" value="C:periplasmic space"/>
    <property type="evidence" value="ECO:0007669"/>
    <property type="project" value="UniProtKB-SubCell"/>
</dbReference>
<comment type="similarity">
    <text evidence="2">Belongs to the bacterial solute-binding protein 1 family.</text>
</comment>
<evidence type="ECO:0000256" key="2">
    <source>
        <dbReference type="ARBA" id="ARBA00008520"/>
    </source>
</evidence>
<dbReference type="InterPro" id="IPR006059">
    <property type="entry name" value="SBP"/>
</dbReference>
<dbReference type="OrthoDB" id="9808332at2"/>
<dbReference type="Gene3D" id="3.40.190.10">
    <property type="entry name" value="Periplasmic binding protein-like II"/>
    <property type="match status" value="2"/>
</dbReference>
<feature type="chain" id="PRO_5031486236" evidence="5">
    <location>
        <begin position="21"/>
        <end position="417"/>
    </location>
</feature>
<dbReference type="EMBL" id="WIVE01000003">
    <property type="protein sequence ID" value="MQX35386.1"/>
    <property type="molecule type" value="Genomic_DNA"/>
</dbReference>
<proteinExistence type="inferred from homology"/>
<reference evidence="6 7" key="1">
    <citation type="submission" date="2019-10" db="EMBL/GenBank/DDBJ databases">
        <title>Draft whole-genome sequence of the purple nonsulfur photosynthetic bacterium Roseospira navarrensis DSM 15114.</title>
        <authorList>
            <person name="Kyndt J.A."/>
            <person name="Meyer T.E."/>
        </authorList>
    </citation>
    <scope>NUCLEOTIDE SEQUENCE [LARGE SCALE GENOMIC DNA]</scope>
    <source>
        <strain evidence="6 7">DSM 15114</strain>
    </source>
</reference>
<dbReference type="Proteomes" id="UP000434582">
    <property type="component" value="Unassembled WGS sequence"/>
</dbReference>
<dbReference type="PANTHER" id="PTHR43649">
    <property type="entry name" value="ARABINOSE-BINDING PROTEIN-RELATED"/>
    <property type="match status" value="1"/>
</dbReference>
<dbReference type="PANTHER" id="PTHR43649:SF34">
    <property type="entry name" value="ABC TRANSPORTER PERIPLASMIC-BINDING PROTEIN YCJN-RELATED"/>
    <property type="match status" value="1"/>
</dbReference>
<comment type="subcellular location">
    <subcellularLocation>
        <location evidence="1">Periplasm</location>
    </subcellularLocation>
</comment>
<keyword evidence="3" id="KW-0813">Transport</keyword>
<evidence type="ECO:0000313" key="6">
    <source>
        <dbReference type="EMBL" id="MQX35386.1"/>
    </source>
</evidence>
<evidence type="ECO:0000256" key="1">
    <source>
        <dbReference type="ARBA" id="ARBA00004418"/>
    </source>
</evidence>
<dbReference type="AlphaFoldDB" id="A0A7X1ZD98"/>
<evidence type="ECO:0000256" key="5">
    <source>
        <dbReference type="SAM" id="SignalP"/>
    </source>
</evidence>
<evidence type="ECO:0000256" key="3">
    <source>
        <dbReference type="ARBA" id="ARBA00022448"/>
    </source>
</evidence>
<organism evidence="6 7">
    <name type="scientific">Roseospira navarrensis</name>
    <dbReference type="NCBI Taxonomy" id="140058"/>
    <lineage>
        <taxon>Bacteria</taxon>
        <taxon>Pseudomonadati</taxon>
        <taxon>Pseudomonadota</taxon>
        <taxon>Alphaproteobacteria</taxon>
        <taxon>Rhodospirillales</taxon>
        <taxon>Rhodospirillaceae</taxon>
        <taxon>Roseospira</taxon>
    </lineage>
</organism>
<protein>
    <submittedName>
        <fullName evidence="6">Extracellular solute-binding protein</fullName>
    </submittedName>
</protein>
<dbReference type="SUPFAM" id="SSF53850">
    <property type="entry name" value="Periplasmic binding protein-like II"/>
    <property type="match status" value="1"/>
</dbReference>
<dbReference type="InterPro" id="IPR050490">
    <property type="entry name" value="Bact_solute-bd_prot1"/>
</dbReference>
<evidence type="ECO:0000313" key="7">
    <source>
        <dbReference type="Proteomes" id="UP000434582"/>
    </source>
</evidence>
<dbReference type="Pfam" id="PF01547">
    <property type="entry name" value="SBP_bac_1"/>
    <property type="match status" value="1"/>
</dbReference>
<feature type="signal peptide" evidence="5">
    <location>
        <begin position="1"/>
        <end position="20"/>
    </location>
</feature>
<name>A0A7X1ZD98_9PROT</name>
<gene>
    <name evidence="6" type="ORF">GHC57_02525</name>
</gene>